<dbReference type="InterPro" id="IPR016181">
    <property type="entry name" value="Acyl_CoA_acyltransferase"/>
</dbReference>
<keyword evidence="3" id="KW-1185">Reference proteome</keyword>
<dbReference type="Proteomes" id="UP000661112">
    <property type="component" value="Unassembled WGS sequence"/>
</dbReference>
<evidence type="ECO:0000259" key="1">
    <source>
        <dbReference type="PROSITE" id="PS51186"/>
    </source>
</evidence>
<dbReference type="CDD" id="cd04301">
    <property type="entry name" value="NAT_SF"/>
    <property type="match status" value="1"/>
</dbReference>
<name>A0ABR8D807_9NOST</name>
<accession>A0ABR8D807</accession>
<evidence type="ECO:0000313" key="3">
    <source>
        <dbReference type="Proteomes" id="UP000661112"/>
    </source>
</evidence>
<dbReference type="SUPFAM" id="SSF55729">
    <property type="entry name" value="Acyl-CoA N-acyltransferases (Nat)"/>
    <property type="match status" value="1"/>
</dbReference>
<reference evidence="2 3" key="1">
    <citation type="journal article" date="2020" name="ISME J.">
        <title>Comparative genomics reveals insights into cyanobacterial evolution and habitat adaptation.</title>
        <authorList>
            <person name="Chen M.Y."/>
            <person name="Teng W.K."/>
            <person name="Zhao L."/>
            <person name="Hu C.X."/>
            <person name="Zhou Y.K."/>
            <person name="Han B.P."/>
            <person name="Song L.R."/>
            <person name="Shu W.S."/>
        </authorList>
    </citation>
    <scope>NUCLEOTIDE SEQUENCE [LARGE SCALE GENOMIC DNA]</scope>
    <source>
        <strain evidence="2 3">FACHB-119</strain>
    </source>
</reference>
<gene>
    <name evidence="2" type="ORF">H6G83_22235</name>
</gene>
<organism evidence="2 3">
    <name type="scientific">Anabaena azotica FACHB-119</name>
    <dbReference type="NCBI Taxonomy" id="947527"/>
    <lineage>
        <taxon>Bacteria</taxon>
        <taxon>Bacillati</taxon>
        <taxon>Cyanobacteriota</taxon>
        <taxon>Cyanophyceae</taxon>
        <taxon>Nostocales</taxon>
        <taxon>Nostocaceae</taxon>
        <taxon>Anabaena</taxon>
        <taxon>Anabaena azotica</taxon>
    </lineage>
</organism>
<dbReference type="PANTHER" id="PTHR47443">
    <property type="entry name" value="ACYL-COA N-ACYLTRANSFERASES (NAT) SUPERFAMILY PROTEIN"/>
    <property type="match status" value="1"/>
</dbReference>
<comment type="caution">
    <text evidence="2">The sequence shown here is derived from an EMBL/GenBank/DDBJ whole genome shotgun (WGS) entry which is preliminary data.</text>
</comment>
<protein>
    <submittedName>
        <fullName evidence="2">GNAT family N-acetyltransferase</fullName>
    </submittedName>
</protein>
<dbReference type="PANTHER" id="PTHR47443:SF3">
    <property type="entry name" value="GCN5-RELATED N-ACETYLTRANSFERASE 4, CHLOROPLASTIC"/>
    <property type="match status" value="1"/>
</dbReference>
<dbReference type="Gene3D" id="3.40.630.30">
    <property type="match status" value="1"/>
</dbReference>
<sequence>MTIKLIYNSNFPSCCLEYLRRFYLNKINIQLTLTYWFFNSSRRKPVTAAAESVSHGFYVRAATSADLTGISQIIAESFHSQNGFWGWAFPLLRLGIYEDFRHRLLSPAPHHLCLVAVEITDKGTENLLGTVEIGVRFNDYWTQSGKSFPYLSNLAVHAKYRRHGVASQLLLKCEQVSQEWGFQDLYLHVLENNYQARQLYFKLGYRVYEVDSHWNSFFFRRSQQILLHKHINPNLAS</sequence>
<proteinExistence type="predicted"/>
<evidence type="ECO:0000313" key="2">
    <source>
        <dbReference type="EMBL" id="MBD2503289.1"/>
    </source>
</evidence>
<feature type="domain" description="N-acetyltransferase" evidence="1">
    <location>
        <begin position="57"/>
        <end position="232"/>
    </location>
</feature>
<dbReference type="EMBL" id="JACJSG010000033">
    <property type="protein sequence ID" value="MBD2503289.1"/>
    <property type="molecule type" value="Genomic_DNA"/>
</dbReference>
<dbReference type="Pfam" id="PF00583">
    <property type="entry name" value="Acetyltransf_1"/>
    <property type="match status" value="1"/>
</dbReference>
<dbReference type="InterPro" id="IPR000182">
    <property type="entry name" value="GNAT_dom"/>
</dbReference>
<dbReference type="PROSITE" id="PS51186">
    <property type="entry name" value="GNAT"/>
    <property type="match status" value="1"/>
</dbReference>